<evidence type="ECO:0000313" key="2">
    <source>
        <dbReference type="EMBL" id="KAK5277113.1"/>
    </source>
</evidence>
<reference evidence="2 3" key="1">
    <citation type="submission" date="2023-08" db="EMBL/GenBank/DDBJ databases">
        <title>Black Yeasts Isolated from many extreme environments.</title>
        <authorList>
            <person name="Coleine C."/>
            <person name="Stajich J.E."/>
            <person name="Selbmann L."/>
        </authorList>
    </citation>
    <scope>NUCLEOTIDE SEQUENCE [LARGE SCALE GENOMIC DNA]</scope>
    <source>
        <strain evidence="2 3">CCFEE 536</strain>
    </source>
</reference>
<feature type="non-terminal residue" evidence="2">
    <location>
        <position position="1"/>
    </location>
</feature>
<evidence type="ECO:0000256" key="1">
    <source>
        <dbReference type="SAM" id="MobiDB-lite"/>
    </source>
</evidence>
<comment type="caution">
    <text evidence="2">The sequence shown here is derived from an EMBL/GenBank/DDBJ whole genome shotgun (WGS) entry which is preliminary data.</text>
</comment>
<evidence type="ECO:0000313" key="3">
    <source>
        <dbReference type="Proteomes" id="UP001357485"/>
    </source>
</evidence>
<dbReference type="EMBL" id="JAVRRA010002856">
    <property type="protein sequence ID" value="KAK5277113.1"/>
    <property type="molecule type" value="Genomic_DNA"/>
</dbReference>
<feature type="region of interest" description="Disordered" evidence="1">
    <location>
        <begin position="1"/>
        <end position="70"/>
    </location>
</feature>
<feature type="compositionally biased region" description="Basic residues" evidence="1">
    <location>
        <begin position="13"/>
        <end position="30"/>
    </location>
</feature>
<name>A0ABR0M3R2_9PEZI</name>
<feature type="compositionally biased region" description="Basic and acidic residues" evidence="1">
    <location>
        <begin position="45"/>
        <end position="64"/>
    </location>
</feature>
<sequence length="70" mass="8211">RVRPLPGHEPACQRHRLGRCGRPRQRHAQRRQAEQRVGLQCLEQRAQHYRPEQRDEQGRVERGLGADLGL</sequence>
<protein>
    <recommendedName>
        <fullName evidence="4">Glyceraldehyde-3-phosphate dehydrogenase</fullName>
    </recommendedName>
</protein>
<gene>
    <name evidence="2" type="ORF">LTR16_010231</name>
</gene>
<accession>A0ABR0M3R2</accession>
<proteinExistence type="predicted"/>
<organism evidence="2 3">
    <name type="scientific">Cryomyces antarcticus</name>
    <dbReference type="NCBI Taxonomy" id="329879"/>
    <lineage>
        <taxon>Eukaryota</taxon>
        <taxon>Fungi</taxon>
        <taxon>Dikarya</taxon>
        <taxon>Ascomycota</taxon>
        <taxon>Pezizomycotina</taxon>
        <taxon>Dothideomycetes</taxon>
        <taxon>Dothideomycetes incertae sedis</taxon>
        <taxon>Cryomyces</taxon>
    </lineage>
</organism>
<feature type="non-terminal residue" evidence="2">
    <location>
        <position position="70"/>
    </location>
</feature>
<dbReference type="Proteomes" id="UP001357485">
    <property type="component" value="Unassembled WGS sequence"/>
</dbReference>
<evidence type="ECO:0008006" key="4">
    <source>
        <dbReference type="Google" id="ProtNLM"/>
    </source>
</evidence>
<keyword evidence="3" id="KW-1185">Reference proteome</keyword>